<dbReference type="GO" id="GO:0005901">
    <property type="term" value="C:caveola"/>
    <property type="evidence" value="ECO:0007669"/>
    <property type="project" value="UniProtKB-SubCell"/>
</dbReference>
<evidence type="ECO:0000256" key="4">
    <source>
        <dbReference type="ARBA" id="ARBA00022475"/>
    </source>
</evidence>
<dbReference type="GO" id="GO:0005044">
    <property type="term" value="F:scavenger receptor activity"/>
    <property type="evidence" value="ECO:0007669"/>
    <property type="project" value="TreeGrafter"/>
</dbReference>
<evidence type="ECO:0000256" key="14">
    <source>
        <dbReference type="SAM" id="Phobius"/>
    </source>
</evidence>
<dbReference type="GeneID" id="111243102"/>
<evidence type="ECO:0000313" key="16">
    <source>
        <dbReference type="Proteomes" id="UP000594260"/>
    </source>
</evidence>
<keyword evidence="6 14" id="KW-1133">Transmembrane helix</keyword>
<dbReference type="Proteomes" id="UP000594260">
    <property type="component" value="Unplaced"/>
</dbReference>
<keyword evidence="16" id="KW-1185">Reference proteome</keyword>
<feature type="compositionally biased region" description="Basic residues" evidence="13">
    <location>
        <begin position="774"/>
        <end position="786"/>
    </location>
</feature>
<protein>
    <recommendedName>
        <fullName evidence="11">Scavenger receptor class B member 1</fullName>
    </recommendedName>
    <alternativeName>
        <fullName evidence="12">SR-BI</fullName>
    </alternativeName>
</protein>
<dbReference type="InterPro" id="IPR002159">
    <property type="entry name" value="CD36_fam"/>
</dbReference>
<evidence type="ECO:0000256" key="2">
    <source>
        <dbReference type="ARBA" id="ARBA00004651"/>
    </source>
</evidence>
<comment type="similarity">
    <text evidence="3">Belongs to the CD36 family.</text>
</comment>
<feature type="compositionally biased region" description="Polar residues" evidence="13">
    <location>
        <begin position="731"/>
        <end position="744"/>
    </location>
</feature>
<keyword evidence="8" id="KW-1015">Disulfide bond</keyword>
<proteinExistence type="inferred from homology"/>
<evidence type="ECO:0000256" key="9">
    <source>
        <dbReference type="ARBA" id="ARBA00023170"/>
    </source>
</evidence>
<comment type="subcellular location">
    <subcellularLocation>
        <location evidence="2">Cell membrane</location>
        <topology evidence="2">Multi-pass membrane protein</topology>
    </subcellularLocation>
    <subcellularLocation>
        <location evidence="1">Membrane</location>
        <location evidence="1">Caveola</location>
        <topology evidence="1">Multi-pass membrane protein</topology>
    </subcellularLocation>
</comment>
<organism evidence="15 16">
    <name type="scientific">Varroa destructor</name>
    <name type="common">Honeybee mite</name>
    <dbReference type="NCBI Taxonomy" id="109461"/>
    <lineage>
        <taxon>Eukaryota</taxon>
        <taxon>Metazoa</taxon>
        <taxon>Ecdysozoa</taxon>
        <taxon>Arthropoda</taxon>
        <taxon>Chelicerata</taxon>
        <taxon>Arachnida</taxon>
        <taxon>Acari</taxon>
        <taxon>Parasitiformes</taxon>
        <taxon>Mesostigmata</taxon>
        <taxon>Gamasina</taxon>
        <taxon>Dermanyssoidea</taxon>
        <taxon>Varroidae</taxon>
        <taxon>Varroa</taxon>
    </lineage>
</organism>
<keyword evidence="10" id="KW-0325">Glycoprotein</keyword>
<keyword evidence="7 14" id="KW-0472">Membrane</keyword>
<keyword evidence="5 14" id="KW-0812">Transmembrane</keyword>
<dbReference type="GO" id="GO:0005737">
    <property type="term" value="C:cytoplasm"/>
    <property type="evidence" value="ECO:0007669"/>
    <property type="project" value="TreeGrafter"/>
</dbReference>
<keyword evidence="9" id="KW-0675">Receptor</keyword>
<evidence type="ECO:0000256" key="8">
    <source>
        <dbReference type="ARBA" id="ARBA00023157"/>
    </source>
</evidence>
<evidence type="ECO:0000256" key="10">
    <source>
        <dbReference type="ARBA" id="ARBA00023180"/>
    </source>
</evidence>
<evidence type="ECO:0000256" key="6">
    <source>
        <dbReference type="ARBA" id="ARBA00022989"/>
    </source>
</evidence>
<evidence type="ECO:0000256" key="12">
    <source>
        <dbReference type="ARBA" id="ARBA00042244"/>
    </source>
</evidence>
<dbReference type="InParanoid" id="A0A7M7M8J2"/>
<evidence type="ECO:0000256" key="11">
    <source>
        <dbReference type="ARBA" id="ARBA00040821"/>
    </source>
</evidence>
<dbReference type="PRINTS" id="PR01609">
    <property type="entry name" value="CD36FAMILY"/>
</dbReference>
<feature type="transmembrane region" description="Helical" evidence="14">
    <location>
        <begin position="478"/>
        <end position="502"/>
    </location>
</feature>
<evidence type="ECO:0000256" key="7">
    <source>
        <dbReference type="ARBA" id="ARBA00023136"/>
    </source>
</evidence>
<evidence type="ECO:0000256" key="5">
    <source>
        <dbReference type="ARBA" id="ARBA00022692"/>
    </source>
</evidence>
<dbReference type="PANTHER" id="PTHR11923:SF110">
    <property type="entry name" value="SCAVENGER RECEPTOR CLASS B MEMBER 1"/>
    <property type="match status" value="1"/>
</dbReference>
<accession>A0A7M7M8J2</accession>
<dbReference type="OrthoDB" id="6503521at2759"/>
<dbReference type="RefSeq" id="XP_022643915.1">
    <property type="nucleotide sequence ID" value="XM_022788180.1"/>
</dbReference>
<feature type="compositionally biased region" description="Polar residues" evidence="13">
    <location>
        <begin position="590"/>
        <end position="600"/>
    </location>
</feature>
<name>A0A7M7M8J2_VARDE</name>
<feature type="region of interest" description="Disordered" evidence="13">
    <location>
        <begin position="547"/>
        <end position="744"/>
    </location>
</feature>
<evidence type="ECO:0000313" key="15">
    <source>
        <dbReference type="EnsemblMetazoa" id="XP_022643915"/>
    </source>
</evidence>
<feature type="compositionally biased region" description="Basic and acidic residues" evidence="13">
    <location>
        <begin position="684"/>
        <end position="705"/>
    </location>
</feature>
<feature type="region of interest" description="Disordered" evidence="13">
    <location>
        <begin position="767"/>
        <end position="786"/>
    </location>
</feature>
<dbReference type="Pfam" id="PF01130">
    <property type="entry name" value="CD36"/>
    <property type="match status" value="1"/>
</dbReference>
<feature type="compositionally biased region" description="Basic residues" evidence="13">
    <location>
        <begin position="633"/>
        <end position="657"/>
    </location>
</feature>
<dbReference type="EnsemblMetazoa" id="XM_022788180">
    <property type="protein sequence ID" value="XP_022643915"/>
    <property type="gene ID" value="LOC111243102"/>
</dbReference>
<dbReference type="AlphaFoldDB" id="A0A7M7M8J2"/>
<feature type="compositionally biased region" description="Basic and acidic residues" evidence="13">
    <location>
        <begin position="658"/>
        <end position="676"/>
    </location>
</feature>
<sequence>MQKIKKKNLPRKTSIIRVLEISSATQIRLGTDDIDVIYIQPSSSWSSLTIVAVLVVAILVGITLISLWWIIPLFVLHAAARKIIIVPKSEALQDFIEGRDLYQRIYIFNLMNPEEVYKGQKPSISQMGPYTFKFRNHRSVAFKGDDLLQYIDKPSYIFMEKESKGKLEDKVTTVDPLVALVTFSSNVPEALRKQILGPKFGDRKTFAVRTVRQLLYEGYRDDILDFMRGTLGVNLPDKMGYLYGRNGSAAQAITINTGAKNINDLGKIILIDGKKQLPFYKSPCDKIEGTNGERQAQFPPSSPPPSITVFMPSLCRPWRLELSNEGETDVYGLQVTRYAATKSTFSIGKHTENAMCSEPRSTGIAGTFDASLCHRGLPTVLSLPHFLHTDAKKDDFAKGINPDPSIHDLYLDLYGPVGATINAAIRVQTSIQIQKGPNDGELLDTIFPVFWQEVIVPNETLKVIAKRLISKVQIPLRLYPLIALIIAIIYLITSLLLVVWLIRKERAKKILKKFHMSTGDVTLSDSSVSDSSESRTLSWYDNLLSTDRGPESHAQREEPEDTTDTARKVRHAPTTKGPLRTAGKTRGDFLTQTHTRTLQMSAGHRTKGRQIDRKLTKAKGKRNDLSPSPTSRSRLKRQSKFRRRSRNVLKAKAKQKRKLFEERESVAQAEMNKRTGENLLPDQDSAKKSEVRTSIEEEKAHHDTEVMSEIQEESMRNLSPGGESEQKSTAKLESTPAQGSGQVFSDNNIQDIDGMLCISARGYTGGSHHYTQPRNRRISKKVSRPSKLHTELTSYTGSKGSEVILFRDMLGLSLADSERLISHNFDDVEDLSGQTQLDFNESDD</sequence>
<feature type="compositionally biased region" description="Basic and acidic residues" evidence="13">
    <location>
        <begin position="548"/>
        <end position="557"/>
    </location>
</feature>
<evidence type="ECO:0000256" key="13">
    <source>
        <dbReference type="SAM" id="MobiDB-lite"/>
    </source>
</evidence>
<evidence type="ECO:0000256" key="3">
    <source>
        <dbReference type="ARBA" id="ARBA00010532"/>
    </source>
</evidence>
<evidence type="ECO:0000256" key="1">
    <source>
        <dbReference type="ARBA" id="ARBA00004189"/>
    </source>
</evidence>
<reference evidence="15" key="1">
    <citation type="submission" date="2021-01" db="UniProtKB">
        <authorList>
            <consortium name="EnsemblMetazoa"/>
        </authorList>
    </citation>
    <scope>IDENTIFICATION</scope>
</reference>
<dbReference type="PANTHER" id="PTHR11923">
    <property type="entry name" value="SCAVENGER RECEPTOR CLASS B TYPE-1 SR-B1"/>
    <property type="match status" value="1"/>
</dbReference>
<dbReference type="KEGG" id="vde:111243102"/>
<keyword evidence="4" id="KW-1003">Cell membrane</keyword>
<feature type="transmembrane region" description="Helical" evidence="14">
    <location>
        <begin position="48"/>
        <end position="71"/>
    </location>
</feature>